<dbReference type="InterPro" id="IPR029068">
    <property type="entry name" value="Glyas_Bleomycin-R_OHBP_Dase"/>
</dbReference>
<feature type="domain" description="Glyoxalase-like" evidence="1">
    <location>
        <begin position="6"/>
        <end position="188"/>
    </location>
</feature>
<dbReference type="RefSeq" id="WP_138643424.1">
    <property type="nucleotide sequence ID" value="NZ_VCKW01000007.1"/>
</dbReference>
<evidence type="ECO:0000259" key="1">
    <source>
        <dbReference type="Pfam" id="PF13468"/>
    </source>
</evidence>
<name>A0A5C4JK34_9ACTN</name>
<dbReference type="OrthoDB" id="3227561at2"/>
<proteinExistence type="predicted"/>
<dbReference type="SUPFAM" id="SSF54593">
    <property type="entry name" value="Glyoxalase/Bleomycin resistance protein/Dihydroxybiphenyl dioxygenase"/>
    <property type="match status" value="1"/>
</dbReference>
<dbReference type="EMBL" id="VCKW01000007">
    <property type="protein sequence ID" value="TMR06933.1"/>
    <property type="molecule type" value="Genomic_DNA"/>
</dbReference>
<dbReference type="PANTHER" id="PTHR40265">
    <property type="entry name" value="BLL2707 PROTEIN"/>
    <property type="match status" value="1"/>
</dbReference>
<sequence length="262" mass="27722">MSRPEFDHLMIAVADLDTAAARYRGLGFDVRAGGRHHALGTENVIIPFRAGRYIELIGVRDAVAARRRLNEGARFVELVDAYDEIPLIFVLRAGDLEDVRARLDSAGIAMGGPDRLSRDDPAGRAVAFSVLQPGAGPWRRGFPSFIDWGDAPLPAAVPGDHPNGATDITALDVLVPRVEPHMRHYRALGFEAVAHGEEDRGVIGLGGVELRLGGPSSGAGAAEALASHGAGVCAVRLSGNESFTAGPAVGRPFSLRLDRWAG</sequence>
<evidence type="ECO:0000313" key="3">
    <source>
        <dbReference type="Proteomes" id="UP000309174"/>
    </source>
</evidence>
<comment type="caution">
    <text evidence="2">The sequence shown here is derived from an EMBL/GenBank/DDBJ whole genome shotgun (WGS) entry which is preliminary data.</text>
</comment>
<gene>
    <name evidence="2" type="ORF">ETD83_02665</name>
</gene>
<keyword evidence="3" id="KW-1185">Reference proteome</keyword>
<dbReference type="AlphaFoldDB" id="A0A5C4JK34"/>
<dbReference type="PANTHER" id="PTHR40265:SF1">
    <property type="entry name" value="GLYOXALASE-LIKE DOMAIN-CONTAINING PROTEIN"/>
    <property type="match status" value="1"/>
</dbReference>
<dbReference type="Pfam" id="PF13468">
    <property type="entry name" value="Glyoxalase_3"/>
    <property type="match status" value="1"/>
</dbReference>
<dbReference type="InterPro" id="IPR025870">
    <property type="entry name" value="Glyoxalase-like_dom"/>
</dbReference>
<protein>
    <submittedName>
        <fullName evidence="2">VOC family protein</fullName>
    </submittedName>
</protein>
<accession>A0A5C4JK34</accession>
<evidence type="ECO:0000313" key="2">
    <source>
        <dbReference type="EMBL" id="TMR06933.1"/>
    </source>
</evidence>
<organism evidence="2 3">
    <name type="scientific">Actinomadura soli</name>
    <dbReference type="NCBI Taxonomy" id="2508997"/>
    <lineage>
        <taxon>Bacteria</taxon>
        <taxon>Bacillati</taxon>
        <taxon>Actinomycetota</taxon>
        <taxon>Actinomycetes</taxon>
        <taxon>Streptosporangiales</taxon>
        <taxon>Thermomonosporaceae</taxon>
        <taxon>Actinomadura</taxon>
    </lineage>
</organism>
<dbReference type="Proteomes" id="UP000309174">
    <property type="component" value="Unassembled WGS sequence"/>
</dbReference>
<reference evidence="2 3" key="1">
    <citation type="submission" date="2019-05" db="EMBL/GenBank/DDBJ databases">
        <title>Draft genome sequence of Actinomadura sp. 14C53.</title>
        <authorList>
            <person name="Saricaoglu S."/>
            <person name="Isik K."/>
        </authorList>
    </citation>
    <scope>NUCLEOTIDE SEQUENCE [LARGE SCALE GENOMIC DNA]</scope>
    <source>
        <strain evidence="2 3">14C53</strain>
    </source>
</reference>
<dbReference type="Gene3D" id="3.10.180.10">
    <property type="entry name" value="2,3-Dihydroxybiphenyl 1,2-Dioxygenase, domain 1"/>
    <property type="match status" value="1"/>
</dbReference>